<accession>Q5JL90</accession>
<name>Q5JL90_ORYSJ</name>
<dbReference type="Proteomes" id="UP000817658">
    <property type="component" value="Chromosome 1"/>
</dbReference>
<sequence>MAERQRGHDGAREARRGAGAREGVAWERDAARRRGSVAQCDVDRTRRGVESSEGAAKKLRTPAPVVVVVAHDLASATAATIVTRNHNL</sequence>
<gene>
    <name evidence="2" type="primary">OSJNBa0047D12.33</name>
</gene>
<feature type="compositionally biased region" description="Basic and acidic residues" evidence="1">
    <location>
        <begin position="1"/>
        <end position="16"/>
    </location>
</feature>
<feature type="region of interest" description="Disordered" evidence="1">
    <location>
        <begin position="1"/>
        <end position="38"/>
    </location>
</feature>
<evidence type="ECO:0000313" key="2">
    <source>
        <dbReference type="EMBL" id="BAD87780.1"/>
    </source>
</evidence>
<dbReference type="EMBL" id="AP003516">
    <property type="protein sequence ID" value="BAD87780.1"/>
    <property type="molecule type" value="Genomic_DNA"/>
</dbReference>
<reference evidence="2" key="1">
    <citation type="journal article" date="2002" name="Nature">
        <title>The genome sequence and structure of rice chromosome 1.</title>
        <authorList>
            <person name="Sasaki T."/>
            <person name="Matsumoto T."/>
            <person name="Yamamoto K."/>
            <person name="Sakata K."/>
            <person name="Baba T."/>
            <person name="Katayose Y."/>
            <person name="Wu J."/>
            <person name="Niimura Y."/>
            <person name="Cheng Z."/>
            <person name="Nagamura Y."/>
            <person name="Antonio B.A."/>
            <person name="Kanamori H."/>
            <person name="Hosokawa S."/>
            <person name="Masukawa M."/>
            <person name="Arikawa K."/>
            <person name="Chiden Y."/>
            <person name="Hayashi M."/>
            <person name="Okamoto M."/>
            <person name="Ando T."/>
            <person name="Aoki H."/>
            <person name="Arita K."/>
            <person name="Hamada M."/>
            <person name="Harada C."/>
            <person name="Hijishita S."/>
            <person name="Honda M."/>
            <person name="Ichikawa Y."/>
            <person name="Idonuma A."/>
            <person name="Iijima M."/>
            <person name="Ikeda M."/>
            <person name="Ikeno M."/>
            <person name="Itoh S."/>
            <person name="Itoh T."/>
            <person name="Itoh Y."/>
            <person name="Itoh Y."/>
            <person name="Iwabuchi A."/>
            <person name="Kamiya K."/>
            <person name="Karasawa W."/>
            <person name="Katagiri S."/>
            <person name="Kikuta A."/>
            <person name="Kobayashi N."/>
            <person name="Kono I."/>
            <person name="Machita K."/>
            <person name="Maehara T."/>
            <person name="Mizuno H."/>
            <person name="Mizubayashi T."/>
            <person name="Mukai Y."/>
            <person name="Nagasaki H."/>
            <person name="Nakashima M."/>
            <person name="Nakama Y."/>
            <person name="Nakamichi Y."/>
            <person name="Nakamura M."/>
            <person name="Namiki N."/>
            <person name="Negishi M."/>
            <person name="Ohta I."/>
            <person name="Ono N."/>
            <person name="Saji S."/>
            <person name="Sakai K."/>
            <person name="Shibata M."/>
            <person name="Shimokawa T."/>
            <person name="Shomura A."/>
            <person name="Song J."/>
            <person name="Takazaki Y."/>
            <person name="Terasawa K."/>
            <person name="Tsuji K."/>
            <person name="Waki K."/>
            <person name="Yamagata H."/>
            <person name="Yamane H."/>
            <person name="Yoshiki S."/>
            <person name="Yoshihara R."/>
            <person name="Yukawa K."/>
            <person name="Zhong H."/>
            <person name="Iwama H."/>
            <person name="Endo T."/>
            <person name="Ito H."/>
            <person name="Hahn J.H."/>
            <person name="Kim H.I."/>
            <person name="Eun M.Y."/>
            <person name="Yano M."/>
            <person name="Jiang J."/>
            <person name="Gojobori T."/>
        </authorList>
    </citation>
    <scope>NUCLEOTIDE SEQUENCE [LARGE SCALE GENOMIC DNA]</scope>
</reference>
<organism evidence="2">
    <name type="scientific">Oryza sativa subsp. japonica</name>
    <name type="common">Rice</name>
    <dbReference type="NCBI Taxonomy" id="39947"/>
    <lineage>
        <taxon>Eukaryota</taxon>
        <taxon>Viridiplantae</taxon>
        <taxon>Streptophyta</taxon>
        <taxon>Embryophyta</taxon>
        <taxon>Tracheophyta</taxon>
        <taxon>Spermatophyta</taxon>
        <taxon>Magnoliopsida</taxon>
        <taxon>Liliopsida</taxon>
        <taxon>Poales</taxon>
        <taxon>Poaceae</taxon>
        <taxon>BOP clade</taxon>
        <taxon>Oryzoideae</taxon>
        <taxon>Oryzeae</taxon>
        <taxon>Oryzinae</taxon>
        <taxon>Oryza</taxon>
        <taxon>Oryza sativa</taxon>
    </lineage>
</organism>
<protein>
    <submittedName>
        <fullName evidence="2">Uncharacterized protein</fullName>
    </submittedName>
</protein>
<dbReference type="AlphaFoldDB" id="Q5JL90"/>
<evidence type="ECO:0000256" key="1">
    <source>
        <dbReference type="SAM" id="MobiDB-lite"/>
    </source>
</evidence>
<proteinExistence type="predicted"/>